<dbReference type="PIRSF" id="PIRSF014677">
    <property type="entry name" value="UCP014677"/>
    <property type="match status" value="1"/>
</dbReference>
<dbReference type="Proteomes" id="UP000049127">
    <property type="component" value="Unassembled WGS sequence"/>
</dbReference>
<protein>
    <submittedName>
        <fullName evidence="1">Uncharacterized protein</fullName>
    </submittedName>
</protein>
<name>A0A0C7R2S8_PARSO</name>
<evidence type="ECO:0000313" key="1">
    <source>
        <dbReference type="EMBL" id="CEQ03508.1"/>
    </source>
</evidence>
<dbReference type="AlphaFoldDB" id="A0A0C7R2S8"/>
<accession>A0A0C7R2S8</accession>
<proteinExistence type="predicted"/>
<organism evidence="1 2">
    <name type="scientific">Paraclostridium sordellii</name>
    <name type="common">Clostridium sordellii</name>
    <dbReference type="NCBI Taxonomy" id="1505"/>
    <lineage>
        <taxon>Bacteria</taxon>
        <taxon>Bacillati</taxon>
        <taxon>Bacillota</taxon>
        <taxon>Clostridia</taxon>
        <taxon>Peptostreptococcales</taxon>
        <taxon>Peptostreptococcaceae</taxon>
        <taxon>Paraclostridium</taxon>
    </lineage>
</organism>
<dbReference type="EMBL" id="CEKZ01000003">
    <property type="protein sequence ID" value="CEQ03508.1"/>
    <property type="molecule type" value="Genomic_DNA"/>
</dbReference>
<dbReference type="Pfam" id="PF13289">
    <property type="entry name" value="SIR2_2"/>
    <property type="match status" value="1"/>
</dbReference>
<sequence length="521" mass="61195">MKEQIYKHISRFETTPFLFVGSGLTRRYLGLESWYGLLNKFATEVKNNDFAFELYTDEAENIGYEQGQYQKIAELIEKDFNKLWYTDEKYKKNREIYRDEVKVNKTSPFKIEIANYIKNSGKIDLEKYEKEIELFKQISEKSISGAITTNYDTFLEDCFEGYEKYIGQEELLFSPIQGSGEIYKIHGCCDKPKSIIINEEDYKNFEEKNAYLAAKILTMFLEHPIIFIGYSISDINIQNILKAIIKCLSQKNLEKLKDRLIFIEWTNGKEEDSISQFSKDFGDGKSLEMTKIKLGDYTPLYEALIQNKGKYRTNLLRNLKKDVYDLVLTNEPGTKMKVVGLEEDDKLDEVEVVIGVGVLSEFGKKGYLGLKASEIYKDIVLDNGNFDDIDTLVKEALPQLLKQNSKSMPMYKYLSEFDGEYPEYINENIKHSIDDFINDQQKNRKYKSEYNSISQLRRQHGDYKALAYIPYVREEYIDIDELEVMLKDLLINDSLCLDESDYKSNLKRVIRMYDWLKYYKK</sequence>
<gene>
    <name evidence="1" type="ORF">R28058_12411</name>
</gene>
<dbReference type="RefSeq" id="WP_055341819.1">
    <property type="nucleotide sequence ID" value="NZ_CEKZ01000003.1"/>
</dbReference>
<dbReference type="InterPro" id="IPR011202">
    <property type="entry name" value="UCP014677"/>
</dbReference>
<evidence type="ECO:0000313" key="2">
    <source>
        <dbReference type="Proteomes" id="UP000049127"/>
    </source>
</evidence>
<reference evidence="1 2" key="1">
    <citation type="submission" date="2015-01" db="EMBL/GenBank/DDBJ databases">
        <authorList>
            <person name="Aslett A.Martin."/>
            <person name="De Silva Nishadi"/>
        </authorList>
    </citation>
    <scope>NUCLEOTIDE SEQUENCE [LARGE SCALE GENOMIC DNA]</scope>
    <source>
        <strain evidence="1 2">R28058</strain>
    </source>
</reference>
<dbReference type="OrthoDB" id="78172at2"/>